<evidence type="ECO:0000256" key="6">
    <source>
        <dbReference type="ARBA" id="ARBA00023163"/>
    </source>
</evidence>
<dbReference type="Gene3D" id="1.10.10.60">
    <property type="entry name" value="Homeodomain-like"/>
    <property type="match status" value="1"/>
</dbReference>
<dbReference type="GO" id="GO:0003677">
    <property type="term" value="F:DNA binding"/>
    <property type="evidence" value="ECO:0007669"/>
    <property type="project" value="UniProtKB-UniRule"/>
</dbReference>
<evidence type="ECO:0000313" key="13">
    <source>
        <dbReference type="EMBL" id="KAK4771931.1"/>
    </source>
</evidence>
<dbReference type="GO" id="GO:0003700">
    <property type="term" value="F:DNA-binding transcription factor activity"/>
    <property type="evidence" value="ECO:0007669"/>
    <property type="project" value="InterPro"/>
</dbReference>
<dbReference type="PANTHER" id="PTHR45940">
    <property type="entry name" value="WUSCHEL-RELATED HOMEOBOX 1-RELATED"/>
    <property type="match status" value="1"/>
</dbReference>
<evidence type="ECO:0000256" key="9">
    <source>
        <dbReference type="PROSITE-ProRule" id="PRU00108"/>
    </source>
</evidence>
<feature type="DNA-binding region" description="Homeobox" evidence="9">
    <location>
        <begin position="104"/>
        <end position="168"/>
    </location>
</feature>
<dbReference type="GO" id="GO:0005634">
    <property type="term" value="C:nucleus"/>
    <property type="evidence" value="ECO:0007669"/>
    <property type="project" value="UniProtKB-SubCell"/>
</dbReference>
<keyword evidence="2" id="KW-0217">Developmental protein</keyword>
<sequence length="343" mass="39305">MIYSYSICQYSFLSITPCFQRFSALKTIGMSSLCPNPSLSLPCSLTLLISVHIFYFSRLYNEQTLLKVFTCTSRKAKQYMEVDGFYDDEGETSGVMGGLVHASGPSSRWNPTREQIVILEGMYKQGIRTPTAEQIQQITERLRAYSHIEGKNVFYWFQNHKARQRQRQKQENLALLSRYFYRHRSQPHLSSAVSLTGASASSSSSPNVICGRPHMRPSKHEGLYPTHPRVDVPAYGGVNKRRQTVELLQGMDVHRERSVPIPAHYWQDYNNRYNTVKRSIETDQYALNDCKATPRTLDLFPLHPMNGRSSSCRSRSPDSSGVQEVGLKKARPYFDFFSEKTNQ</sequence>
<keyword evidence="14" id="KW-1185">Reference proteome</keyword>
<feature type="compositionally biased region" description="Low complexity" evidence="11">
    <location>
        <begin position="308"/>
        <end position="320"/>
    </location>
</feature>
<evidence type="ECO:0000256" key="2">
    <source>
        <dbReference type="ARBA" id="ARBA00022473"/>
    </source>
</evidence>
<keyword evidence="5 9" id="KW-0371">Homeobox</keyword>
<dbReference type="PROSITE" id="PS50071">
    <property type="entry name" value="HOMEOBOX_2"/>
    <property type="match status" value="1"/>
</dbReference>
<protein>
    <recommendedName>
        <fullName evidence="12">Homeobox domain-containing protein</fullName>
    </recommendedName>
</protein>
<dbReference type="InterPro" id="IPR044555">
    <property type="entry name" value="WUSCHEL-like"/>
</dbReference>
<evidence type="ECO:0000256" key="7">
    <source>
        <dbReference type="ARBA" id="ARBA00023242"/>
    </source>
</evidence>
<keyword evidence="7 9" id="KW-0539">Nucleus</keyword>
<comment type="subcellular location">
    <subcellularLocation>
        <location evidence="1 9 10">Nucleus</location>
    </subcellularLocation>
</comment>
<keyword evidence="6" id="KW-0804">Transcription</keyword>
<evidence type="ECO:0000256" key="3">
    <source>
        <dbReference type="ARBA" id="ARBA00023015"/>
    </source>
</evidence>
<evidence type="ECO:0000259" key="12">
    <source>
        <dbReference type="PROSITE" id="PS50071"/>
    </source>
</evidence>
<dbReference type="PANTHER" id="PTHR45940:SF6">
    <property type="entry name" value="WUSCHEL-RELATED HOMEOBOX 2"/>
    <property type="match status" value="1"/>
</dbReference>
<evidence type="ECO:0000313" key="14">
    <source>
        <dbReference type="Proteomes" id="UP001346149"/>
    </source>
</evidence>
<feature type="domain" description="Homeobox" evidence="12">
    <location>
        <begin position="102"/>
        <end position="167"/>
    </location>
</feature>
<dbReference type="Proteomes" id="UP001346149">
    <property type="component" value="Unassembled WGS sequence"/>
</dbReference>
<dbReference type="InterPro" id="IPR009057">
    <property type="entry name" value="Homeodomain-like_sf"/>
</dbReference>
<evidence type="ECO:0000256" key="10">
    <source>
        <dbReference type="RuleBase" id="RU000682"/>
    </source>
</evidence>
<keyword evidence="4 9" id="KW-0238">DNA-binding</keyword>
<evidence type="ECO:0000256" key="5">
    <source>
        <dbReference type="ARBA" id="ARBA00023155"/>
    </source>
</evidence>
<comment type="caution">
    <text evidence="13">The sequence shown here is derived from an EMBL/GenBank/DDBJ whole genome shotgun (WGS) entry which is preliminary data.</text>
</comment>
<reference evidence="13 14" key="1">
    <citation type="journal article" date="2023" name="Hortic Res">
        <title>Pangenome of water caltrop reveals structural variations and asymmetric subgenome divergence after allopolyploidization.</title>
        <authorList>
            <person name="Zhang X."/>
            <person name="Chen Y."/>
            <person name="Wang L."/>
            <person name="Yuan Y."/>
            <person name="Fang M."/>
            <person name="Shi L."/>
            <person name="Lu R."/>
            <person name="Comes H.P."/>
            <person name="Ma Y."/>
            <person name="Chen Y."/>
            <person name="Huang G."/>
            <person name="Zhou Y."/>
            <person name="Zheng Z."/>
            <person name="Qiu Y."/>
        </authorList>
    </citation>
    <scope>NUCLEOTIDE SEQUENCE [LARGE SCALE GENOMIC DNA]</scope>
    <source>
        <strain evidence="13">F231</strain>
    </source>
</reference>
<feature type="region of interest" description="Disordered" evidence="11">
    <location>
        <begin position="307"/>
        <end position="326"/>
    </location>
</feature>
<dbReference type="EMBL" id="JAXQNO010000020">
    <property type="protein sequence ID" value="KAK4771931.1"/>
    <property type="molecule type" value="Genomic_DNA"/>
</dbReference>
<evidence type="ECO:0000256" key="8">
    <source>
        <dbReference type="ARBA" id="ARBA00024040"/>
    </source>
</evidence>
<evidence type="ECO:0000256" key="11">
    <source>
        <dbReference type="SAM" id="MobiDB-lite"/>
    </source>
</evidence>
<dbReference type="CDD" id="cd00086">
    <property type="entry name" value="homeodomain"/>
    <property type="match status" value="1"/>
</dbReference>
<name>A0AAN7QMV0_TRANT</name>
<dbReference type="SUPFAM" id="SSF46689">
    <property type="entry name" value="Homeodomain-like"/>
    <property type="match status" value="1"/>
</dbReference>
<dbReference type="GO" id="GO:0099402">
    <property type="term" value="P:plant organ development"/>
    <property type="evidence" value="ECO:0007669"/>
    <property type="project" value="InterPro"/>
</dbReference>
<dbReference type="InterPro" id="IPR001356">
    <property type="entry name" value="HD"/>
</dbReference>
<dbReference type="Pfam" id="PF00046">
    <property type="entry name" value="Homeodomain"/>
    <property type="match status" value="1"/>
</dbReference>
<gene>
    <name evidence="13" type="ORF">SAY86_013706</name>
</gene>
<accession>A0AAN7QMV0</accession>
<organism evidence="13 14">
    <name type="scientific">Trapa natans</name>
    <name type="common">Water chestnut</name>
    <dbReference type="NCBI Taxonomy" id="22666"/>
    <lineage>
        <taxon>Eukaryota</taxon>
        <taxon>Viridiplantae</taxon>
        <taxon>Streptophyta</taxon>
        <taxon>Embryophyta</taxon>
        <taxon>Tracheophyta</taxon>
        <taxon>Spermatophyta</taxon>
        <taxon>Magnoliopsida</taxon>
        <taxon>eudicotyledons</taxon>
        <taxon>Gunneridae</taxon>
        <taxon>Pentapetalae</taxon>
        <taxon>rosids</taxon>
        <taxon>malvids</taxon>
        <taxon>Myrtales</taxon>
        <taxon>Lythraceae</taxon>
        <taxon>Trapa</taxon>
    </lineage>
</organism>
<evidence type="ECO:0000256" key="4">
    <source>
        <dbReference type="ARBA" id="ARBA00023125"/>
    </source>
</evidence>
<keyword evidence="3" id="KW-0805">Transcription regulation</keyword>
<dbReference type="SMART" id="SM00389">
    <property type="entry name" value="HOX"/>
    <property type="match status" value="1"/>
</dbReference>
<comment type="similarity">
    <text evidence="8">Belongs to the WUS homeobox family.</text>
</comment>
<proteinExistence type="inferred from homology"/>
<evidence type="ECO:0000256" key="1">
    <source>
        <dbReference type="ARBA" id="ARBA00004123"/>
    </source>
</evidence>
<dbReference type="AlphaFoldDB" id="A0AAN7QMV0"/>